<sequence length="92" mass="10014">MTAFWDLEQLERDLIGVTVEKAGQILGERGIDADFQPTGPEPALGDSDTSDVPGAPDAPGAPVQRVIQVRPGPSRLLIIYGRFRRYPFHGVD</sequence>
<feature type="region of interest" description="Disordered" evidence="1">
    <location>
        <begin position="29"/>
        <end position="63"/>
    </location>
</feature>
<dbReference type="Proteomes" id="UP000463470">
    <property type="component" value="Unassembled WGS sequence"/>
</dbReference>
<gene>
    <name evidence="2" type="ORF">GTO91_12670</name>
</gene>
<dbReference type="OrthoDB" id="2084023at2"/>
<dbReference type="AlphaFoldDB" id="A0A845L200"/>
<dbReference type="EMBL" id="WXEY01000015">
    <property type="protein sequence ID" value="MZP30567.1"/>
    <property type="molecule type" value="Genomic_DNA"/>
</dbReference>
<feature type="compositionally biased region" description="Low complexity" evidence="1">
    <location>
        <begin position="51"/>
        <end position="63"/>
    </location>
</feature>
<evidence type="ECO:0000313" key="3">
    <source>
        <dbReference type="Proteomes" id="UP000463470"/>
    </source>
</evidence>
<organism evidence="2 3">
    <name type="scientific">Heliomicrobium undosum</name>
    <dbReference type="NCBI Taxonomy" id="121734"/>
    <lineage>
        <taxon>Bacteria</taxon>
        <taxon>Bacillati</taxon>
        <taxon>Bacillota</taxon>
        <taxon>Clostridia</taxon>
        <taxon>Eubacteriales</taxon>
        <taxon>Heliobacteriaceae</taxon>
        <taxon>Heliomicrobium</taxon>
    </lineage>
</organism>
<accession>A0A845L200</accession>
<keyword evidence="3" id="KW-1185">Reference proteome</keyword>
<proteinExistence type="predicted"/>
<evidence type="ECO:0000256" key="1">
    <source>
        <dbReference type="SAM" id="MobiDB-lite"/>
    </source>
</evidence>
<protein>
    <submittedName>
        <fullName evidence="2">Uncharacterized protein</fullName>
    </submittedName>
</protein>
<comment type="caution">
    <text evidence="2">The sequence shown here is derived from an EMBL/GenBank/DDBJ whole genome shotgun (WGS) entry which is preliminary data.</text>
</comment>
<dbReference type="RefSeq" id="WP_161259089.1">
    <property type="nucleotide sequence ID" value="NZ_WXEY01000015.1"/>
</dbReference>
<name>A0A845L200_9FIRM</name>
<evidence type="ECO:0000313" key="2">
    <source>
        <dbReference type="EMBL" id="MZP30567.1"/>
    </source>
</evidence>
<reference evidence="2 3" key="1">
    <citation type="submission" date="2020-01" db="EMBL/GenBank/DDBJ databases">
        <title>Whole-genome sequence of Heliobacterium undosum DSM 13378.</title>
        <authorList>
            <person name="Kyndt J.A."/>
            <person name="Meyer T.E."/>
        </authorList>
    </citation>
    <scope>NUCLEOTIDE SEQUENCE [LARGE SCALE GENOMIC DNA]</scope>
    <source>
        <strain evidence="2 3">DSM 13378</strain>
    </source>
</reference>